<evidence type="ECO:0000256" key="4">
    <source>
        <dbReference type="ARBA" id="ARBA00023002"/>
    </source>
</evidence>
<dbReference type="Gene3D" id="3.40.30.10">
    <property type="entry name" value="Glutaredoxin"/>
    <property type="match status" value="2"/>
</dbReference>
<dbReference type="PANTHER" id="PTHR10681">
    <property type="entry name" value="THIOREDOXIN PEROXIDASE"/>
    <property type="match status" value="1"/>
</dbReference>
<dbReference type="GO" id="GO:0033554">
    <property type="term" value="P:cellular response to stress"/>
    <property type="evidence" value="ECO:0007669"/>
    <property type="project" value="TreeGrafter"/>
</dbReference>
<protein>
    <recommendedName>
        <fullName evidence="6">Thioredoxin domain-containing protein</fullName>
    </recommendedName>
</protein>
<dbReference type="GO" id="GO:0008379">
    <property type="term" value="F:thioredoxin peroxidase activity"/>
    <property type="evidence" value="ECO:0007669"/>
    <property type="project" value="TreeGrafter"/>
</dbReference>
<keyword evidence="3" id="KW-0049">Antioxidant</keyword>
<dbReference type="GO" id="GO:0005829">
    <property type="term" value="C:cytosol"/>
    <property type="evidence" value="ECO:0007669"/>
    <property type="project" value="TreeGrafter"/>
</dbReference>
<dbReference type="SUPFAM" id="SSF52833">
    <property type="entry name" value="Thioredoxin-like"/>
    <property type="match status" value="2"/>
</dbReference>
<dbReference type="CDD" id="cd03015">
    <property type="entry name" value="PRX_Typ2cys"/>
    <property type="match status" value="1"/>
</dbReference>
<dbReference type="PANTHER" id="PTHR10681:SF121">
    <property type="entry name" value="ALKYL HYDROPEROXIDE REDUCTASE C"/>
    <property type="match status" value="1"/>
</dbReference>
<dbReference type="Pfam" id="PF00462">
    <property type="entry name" value="Glutaredoxin"/>
    <property type="match status" value="1"/>
</dbReference>
<evidence type="ECO:0000259" key="6">
    <source>
        <dbReference type="PROSITE" id="PS51352"/>
    </source>
</evidence>
<accession>A0A096BB39</accession>
<proteinExistence type="inferred from homology"/>
<dbReference type="HOGENOM" id="CLU_042529_21_1_9"/>
<dbReference type="GO" id="GO:0006979">
    <property type="term" value="P:response to oxidative stress"/>
    <property type="evidence" value="ECO:0007669"/>
    <property type="project" value="TreeGrafter"/>
</dbReference>
<dbReference type="EMBL" id="ADLO01000045">
    <property type="protein sequence ID" value="KGF56251.1"/>
    <property type="molecule type" value="Genomic_DNA"/>
</dbReference>
<reference evidence="7 8" key="1">
    <citation type="submission" date="2011-08" db="EMBL/GenBank/DDBJ databases">
        <title>The Genome Sequence of Clostridium orbiscindens 1_3_50AFAA.</title>
        <authorList>
            <consortium name="The Broad Institute Genome Sequencing Platform"/>
            <person name="Earl A."/>
            <person name="Ward D."/>
            <person name="Feldgarden M."/>
            <person name="Gevers D."/>
            <person name="Daigneault M."/>
            <person name="Strauss J."/>
            <person name="Allen-Vercoe E."/>
            <person name="Young S.K."/>
            <person name="Zeng Q."/>
            <person name="Gargeya S."/>
            <person name="Fitzgerald M."/>
            <person name="Haas B."/>
            <person name="Abouelleil A."/>
            <person name="Alvarado L."/>
            <person name="Arachchi H.M."/>
            <person name="Berlin A."/>
            <person name="Brown A."/>
            <person name="Chapman S.B."/>
            <person name="Chen Z."/>
            <person name="Dunbar C."/>
            <person name="Freedman E."/>
            <person name="Gearin G."/>
            <person name="Gellesch M."/>
            <person name="Goldberg J."/>
            <person name="Griggs A."/>
            <person name="Gujja S."/>
            <person name="Heiman D."/>
            <person name="Howarth C."/>
            <person name="Larson L."/>
            <person name="Lui A."/>
            <person name="MacDonald P.J.P."/>
            <person name="Montmayeur A."/>
            <person name="Murphy C."/>
            <person name="Neiman D."/>
            <person name="Pearson M."/>
            <person name="Priest M."/>
            <person name="Roberts A."/>
            <person name="Saif S."/>
            <person name="Shea T."/>
            <person name="Shenoy N."/>
            <person name="Sisk P."/>
            <person name="Stolte C."/>
            <person name="Sykes S."/>
            <person name="Wortman J."/>
            <person name="Nusbaum C."/>
            <person name="Birren B."/>
        </authorList>
    </citation>
    <scope>NUCLEOTIDE SEQUENCE [LARGE SCALE GENOMIC DNA]</scope>
    <source>
        <strain evidence="7 8">1_3_50AFAA</strain>
    </source>
</reference>
<keyword evidence="8" id="KW-1185">Reference proteome</keyword>
<comment type="similarity">
    <text evidence="1">Belongs to the peroxiredoxin family. AhpC/Prx1 subfamily.</text>
</comment>
<gene>
    <name evidence="7" type="ORF">HMPREF9460_01166</name>
</gene>
<dbReference type="InterPro" id="IPR050217">
    <property type="entry name" value="Peroxiredoxin"/>
</dbReference>
<dbReference type="PROSITE" id="PS51354">
    <property type="entry name" value="GLUTAREDOXIN_2"/>
    <property type="match status" value="1"/>
</dbReference>
<dbReference type="InterPro" id="IPR036249">
    <property type="entry name" value="Thioredoxin-like_sf"/>
</dbReference>
<keyword evidence="4" id="KW-0560">Oxidoreductase</keyword>
<keyword evidence="5" id="KW-0676">Redox-active center</keyword>
<dbReference type="Proteomes" id="UP000029585">
    <property type="component" value="Unassembled WGS sequence"/>
</dbReference>
<dbReference type="InterPro" id="IPR000866">
    <property type="entry name" value="AhpC/TSA"/>
</dbReference>
<dbReference type="PROSITE" id="PS51352">
    <property type="entry name" value="THIOREDOXIN_2"/>
    <property type="match status" value="1"/>
</dbReference>
<dbReference type="GO" id="GO:0045454">
    <property type="term" value="P:cell redox homeostasis"/>
    <property type="evidence" value="ECO:0007669"/>
    <property type="project" value="TreeGrafter"/>
</dbReference>
<evidence type="ECO:0000313" key="8">
    <source>
        <dbReference type="Proteomes" id="UP000029585"/>
    </source>
</evidence>
<comment type="caution">
    <text evidence="7">The sequence shown here is derived from an EMBL/GenBank/DDBJ whole genome shotgun (WGS) entry which is preliminary data.</text>
</comment>
<evidence type="ECO:0000256" key="1">
    <source>
        <dbReference type="ARBA" id="ARBA00009796"/>
    </source>
</evidence>
<evidence type="ECO:0000313" key="7">
    <source>
        <dbReference type="EMBL" id="KGF56251.1"/>
    </source>
</evidence>
<feature type="domain" description="Thioredoxin" evidence="6">
    <location>
        <begin position="3"/>
        <end position="158"/>
    </location>
</feature>
<evidence type="ECO:0000256" key="2">
    <source>
        <dbReference type="ARBA" id="ARBA00022559"/>
    </source>
</evidence>
<organism evidence="7 8">
    <name type="scientific">Flavonifractor plautii 1_3_50AFAA</name>
    <dbReference type="NCBI Taxonomy" id="742738"/>
    <lineage>
        <taxon>Bacteria</taxon>
        <taxon>Bacillati</taxon>
        <taxon>Bacillota</taxon>
        <taxon>Clostridia</taxon>
        <taxon>Eubacteriales</taxon>
        <taxon>Oscillospiraceae</taxon>
        <taxon>Flavonifractor</taxon>
    </lineage>
</organism>
<evidence type="ECO:0000256" key="3">
    <source>
        <dbReference type="ARBA" id="ARBA00022862"/>
    </source>
</evidence>
<evidence type="ECO:0000256" key="5">
    <source>
        <dbReference type="ARBA" id="ARBA00023284"/>
    </source>
</evidence>
<dbReference type="InterPro" id="IPR013766">
    <property type="entry name" value="Thioredoxin_domain"/>
</dbReference>
<name>A0A096BB39_FLAPL</name>
<dbReference type="eggNOG" id="COG0450">
    <property type="taxonomic scope" value="Bacteria"/>
</dbReference>
<dbReference type="InterPro" id="IPR002109">
    <property type="entry name" value="Glutaredoxin"/>
</dbReference>
<sequence>MERLIGKQAPYFSMEALSADGEHFVRVALPDYAGKWLVLFFYPMDFTFVCPTELTAFSEHRETFRAAGAELLSVSTDSVYTHQAWQRNGLGGLGYPMAADQTLRVCADYGVLLEEEGVALRGLFLIDPEQKVRYSVIHDNNIGRNPEEVLRVLAALKTGGLCAAGWKAGEENLRPDISEREAPVLAGTAPVRIYTMPGCSYCRSVKEFLRQGGISYEEINLAEDKAGQAFMESRGYTGLPVTVIGAEEIVGYNMPRIKAALGLSGANEVK</sequence>
<dbReference type="CDD" id="cd02976">
    <property type="entry name" value="NrdH"/>
    <property type="match status" value="1"/>
</dbReference>
<dbReference type="Pfam" id="PF00578">
    <property type="entry name" value="AhpC-TSA"/>
    <property type="match status" value="1"/>
</dbReference>
<keyword evidence="2" id="KW-0575">Peroxidase</keyword>
<dbReference type="PATRIC" id="fig|742738.3.peg.1208"/>
<dbReference type="GO" id="GO:0042744">
    <property type="term" value="P:hydrogen peroxide catabolic process"/>
    <property type="evidence" value="ECO:0007669"/>
    <property type="project" value="TreeGrafter"/>
</dbReference>
<dbReference type="AlphaFoldDB" id="A0A096BB39"/>